<feature type="transmembrane region" description="Helical" evidence="2">
    <location>
        <begin position="156"/>
        <end position="174"/>
    </location>
</feature>
<feature type="compositionally biased region" description="Low complexity" evidence="1">
    <location>
        <begin position="243"/>
        <end position="261"/>
    </location>
</feature>
<keyword evidence="2" id="KW-0812">Transmembrane</keyword>
<dbReference type="InterPro" id="IPR007138">
    <property type="entry name" value="ABM_dom"/>
</dbReference>
<evidence type="ECO:0000259" key="3">
    <source>
        <dbReference type="Pfam" id="PF03992"/>
    </source>
</evidence>
<dbReference type="Pfam" id="PF03992">
    <property type="entry name" value="ABM"/>
    <property type="match status" value="1"/>
</dbReference>
<dbReference type="EMBL" id="BAABDO010000077">
    <property type="protein sequence ID" value="GAA4149224.1"/>
    <property type="molecule type" value="Genomic_DNA"/>
</dbReference>
<proteinExistence type="predicted"/>
<name>A0ABP7Z7Q5_9ACTN</name>
<dbReference type="Gene3D" id="3.30.70.100">
    <property type="match status" value="1"/>
</dbReference>
<reference evidence="5" key="1">
    <citation type="journal article" date="2019" name="Int. J. Syst. Evol. Microbiol.">
        <title>The Global Catalogue of Microorganisms (GCM) 10K type strain sequencing project: providing services to taxonomists for standard genome sequencing and annotation.</title>
        <authorList>
            <consortium name="The Broad Institute Genomics Platform"/>
            <consortium name="The Broad Institute Genome Sequencing Center for Infectious Disease"/>
            <person name="Wu L."/>
            <person name="Ma J."/>
        </authorList>
    </citation>
    <scope>NUCLEOTIDE SEQUENCE [LARGE SCALE GENOMIC DNA]</scope>
    <source>
        <strain evidence="5">JCM 17316</strain>
    </source>
</reference>
<evidence type="ECO:0000256" key="1">
    <source>
        <dbReference type="SAM" id="MobiDB-lite"/>
    </source>
</evidence>
<evidence type="ECO:0000256" key="2">
    <source>
        <dbReference type="SAM" id="Phobius"/>
    </source>
</evidence>
<evidence type="ECO:0000313" key="4">
    <source>
        <dbReference type="EMBL" id="GAA4149224.1"/>
    </source>
</evidence>
<dbReference type="SUPFAM" id="SSF54909">
    <property type="entry name" value="Dimeric alpha+beta barrel"/>
    <property type="match status" value="1"/>
</dbReference>
<feature type="transmembrane region" description="Helical" evidence="2">
    <location>
        <begin position="180"/>
        <end position="198"/>
    </location>
</feature>
<feature type="region of interest" description="Disordered" evidence="1">
    <location>
        <begin position="210"/>
        <end position="264"/>
    </location>
</feature>
<feature type="transmembrane region" description="Helical" evidence="2">
    <location>
        <begin position="79"/>
        <end position="98"/>
    </location>
</feature>
<protein>
    <recommendedName>
        <fullName evidence="3">ABM domain-containing protein</fullName>
    </recommendedName>
</protein>
<sequence>MATGLLISRASKDRSLYLIAWSVTMVGLSLALAAMAIGFLVGWAGPLFRVSELGAALLAPVWLALGMIELIARVVQVRFAAWLFAVSYSVVATVILLVDPLRGSFSKALPKPRDTYDAIPLLLVDGAHVVAVVALVACAAFTAVLASKQDREAGELLIPVALVALAGVLVVSGSRGLLPAPLAILALGAAAGLVWYGATRTIPVYADDEADYDGEEPATGYDDEGYDEQGYGDRGYADQPYGAAAEQAPAAAPAAKAAPPAGKRGELRFPEQQVEELRFPEQPSPSSTVDDAVAAAAAGAAGRGASTACGQITVYTLLDGREEAFDRLADELVQAVIAAEPDMVIFACHEVVGAPTQRIFYQLFRDEAAFAAHRGRPHLRRFLAESRTHVLATNVIEVRLGSAKLPPLPQSRPPSAHGVPDFS</sequence>
<keyword evidence="5" id="KW-1185">Reference proteome</keyword>
<accession>A0ABP7Z7Q5</accession>
<evidence type="ECO:0000313" key="5">
    <source>
        <dbReference type="Proteomes" id="UP001500266"/>
    </source>
</evidence>
<feature type="transmembrane region" description="Helical" evidence="2">
    <location>
        <begin position="53"/>
        <end position="72"/>
    </location>
</feature>
<feature type="transmembrane region" description="Helical" evidence="2">
    <location>
        <begin position="118"/>
        <end position="144"/>
    </location>
</feature>
<dbReference type="RefSeq" id="WP_345023435.1">
    <property type="nucleotide sequence ID" value="NZ_BAABDO010000077.1"/>
</dbReference>
<dbReference type="Proteomes" id="UP001500266">
    <property type="component" value="Unassembled WGS sequence"/>
</dbReference>
<keyword evidence="2" id="KW-0472">Membrane</keyword>
<gene>
    <name evidence="4" type="ORF">GCM10022416_44330</name>
</gene>
<keyword evidence="2" id="KW-1133">Transmembrane helix</keyword>
<feature type="transmembrane region" description="Helical" evidence="2">
    <location>
        <begin position="16"/>
        <end position="41"/>
    </location>
</feature>
<feature type="domain" description="ABM" evidence="3">
    <location>
        <begin position="313"/>
        <end position="384"/>
    </location>
</feature>
<dbReference type="InterPro" id="IPR011008">
    <property type="entry name" value="Dimeric_a/b-barrel"/>
</dbReference>
<organism evidence="4 5">
    <name type="scientific">Actinomadura keratinilytica</name>
    <dbReference type="NCBI Taxonomy" id="547461"/>
    <lineage>
        <taxon>Bacteria</taxon>
        <taxon>Bacillati</taxon>
        <taxon>Actinomycetota</taxon>
        <taxon>Actinomycetes</taxon>
        <taxon>Streptosporangiales</taxon>
        <taxon>Thermomonosporaceae</taxon>
        <taxon>Actinomadura</taxon>
    </lineage>
</organism>
<feature type="compositionally biased region" description="Acidic residues" evidence="1">
    <location>
        <begin position="210"/>
        <end position="227"/>
    </location>
</feature>
<comment type="caution">
    <text evidence="4">The sequence shown here is derived from an EMBL/GenBank/DDBJ whole genome shotgun (WGS) entry which is preliminary data.</text>
</comment>